<reference evidence="2 3" key="1">
    <citation type="submission" date="2018-11" db="EMBL/GenBank/DDBJ databases">
        <title>Sequencing the genomes of 1000 actinobacteria strains.</title>
        <authorList>
            <person name="Klenk H.-P."/>
        </authorList>
    </citation>
    <scope>NUCLEOTIDE SEQUENCE [LARGE SCALE GENOMIC DNA]</scope>
    <source>
        <strain evidence="2 3">DSM 14012</strain>
    </source>
</reference>
<comment type="caution">
    <text evidence="2">The sequence shown here is derived from an EMBL/GenBank/DDBJ whole genome shotgun (WGS) entry which is preliminary data.</text>
</comment>
<feature type="transmembrane region" description="Helical" evidence="1">
    <location>
        <begin position="144"/>
        <end position="167"/>
    </location>
</feature>
<evidence type="ECO:0000313" key="2">
    <source>
        <dbReference type="EMBL" id="ROR82892.1"/>
    </source>
</evidence>
<keyword evidence="1" id="KW-0472">Membrane</keyword>
<dbReference type="Proteomes" id="UP000266915">
    <property type="component" value="Unassembled WGS sequence"/>
</dbReference>
<protein>
    <submittedName>
        <fullName evidence="2">Uncharacterized protein</fullName>
    </submittedName>
</protein>
<dbReference type="EMBL" id="RKHL01000001">
    <property type="protein sequence ID" value="ROR82892.1"/>
    <property type="molecule type" value="Genomic_DNA"/>
</dbReference>
<keyword evidence="3" id="KW-1185">Reference proteome</keyword>
<dbReference type="AlphaFoldDB" id="A0A3N2C5Y3"/>
<keyword evidence="1" id="KW-0812">Transmembrane</keyword>
<name>A0A3N2C5Y3_9MICO</name>
<gene>
    <name evidence="2" type="ORF">EDD42_2990</name>
</gene>
<evidence type="ECO:0000256" key="1">
    <source>
        <dbReference type="SAM" id="Phobius"/>
    </source>
</evidence>
<keyword evidence="1" id="KW-1133">Transmembrane helix</keyword>
<organism evidence="2 3">
    <name type="scientific">Plantibacter flavus</name>
    <dbReference type="NCBI Taxonomy" id="150123"/>
    <lineage>
        <taxon>Bacteria</taxon>
        <taxon>Bacillati</taxon>
        <taxon>Actinomycetota</taxon>
        <taxon>Actinomycetes</taxon>
        <taxon>Micrococcales</taxon>
        <taxon>Microbacteriaceae</taxon>
        <taxon>Plantibacter</taxon>
    </lineage>
</organism>
<accession>A0A3N2C5Y3</accession>
<evidence type="ECO:0000313" key="3">
    <source>
        <dbReference type="Proteomes" id="UP000266915"/>
    </source>
</evidence>
<sequence>MLEDYQWAVEAELQNTPFIVTRLPDGFQVGYDLADARWWNVLQLNEVSDSITYTVRVDERRRRFSITDKLKRMSWSAGVSGFVPRLSWSFSWQSGRVRYARVIMLGTSPGGFEIAFSPENERARIKEIGEELGLRPRMSPHVRIGLWAAAAGVAIGLIVPAIVMLSLSLTGNH</sequence>
<proteinExistence type="predicted"/>